<feature type="domain" description="EamA" evidence="7">
    <location>
        <begin position="8"/>
        <end position="140"/>
    </location>
</feature>
<evidence type="ECO:0000256" key="2">
    <source>
        <dbReference type="ARBA" id="ARBA00009853"/>
    </source>
</evidence>
<feature type="transmembrane region" description="Helical" evidence="6">
    <location>
        <begin position="264"/>
        <end position="282"/>
    </location>
</feature>
<dbReference type="Pfam" id="PF00892">
    <property type="entry name" value="EamA"/>
    <property type="match status" value="2"/>
</dbReference>
<feature type="transmembrane region" description="Helical" evidence="6">
    <location>
        <begin position="72"/>
        <end position="89"/>
    </location>
</feature>
<evidence type="ECO:0000256" key="3">
    <source>
        <dbReference type="ARBA" id="ARBA00022692"/>
    </source>
</evidence>
<reference evidence="8 9" key="1">
    <citation type="submission" date="2019-07" db="EMBL/GenBank/DDBJ databases">
        <title>Ln-dependent methylotrophs.</title>
        <authorList>
            <person name="Tani A."/>
        </authorList>
    </citation>
    <scope>NUCLEOTIDE SEQUENCE [LARGE SCALE GENOMIC DNA]</scope>
    <source>
        <strain evidence="8 9">SM12</strain>
    </source>
</reference>
<dbReference type="EMBL" id="VJMG01000048">
    <property type="protein sequence ID" value="TRL36881.1"/>
    <property type="molecule type" value="Genomic_DNA"/>
</dbReference>
<dbReference type="AlphaFoldDB" id="A0A549T4R9"/>
<evidence type="ECO:0000256" key="4">
    <source>
        <dbReference type="ARBA" id="ARBA00022989"/>
    </source>
</evidence>
<feature type="transmembrane region" description="Helical" evidence="6">
    <location>
        <begin position="123"/>
        <end position="141"/>
    </location>
</feature>
<feature type="transmembrane region" description="Helical" evidence="6">
    <location>
        <begin position="147"/>
        <end position="163"/>
    </location>
</feature>
<feature type="transmembrane region" description="Helical" evidence="6">
    <location>
        <begin position="242"/>
        <end position="258"/>
    </location>
</feature>
<dbReference type="Gene3D" id="1.10.3730.20">
    <property type="match status" value="1"/>
</dbReference>
<comment type="subcellular location">
    <subcellularLocation>
        <location evidence="1">Membrane</location>
        <topology evidence="1">Multi-pass membrane protein</topology>
    </subcellularLocation>
</comment>
<dbReference type="GO" id="GO:0016020">
    <property type="term" value="C:membrane"/>
    <property type="evidence" value="ECO:0007669"/>
    <property type="project" value="UniProtKB-SubCell"/>
</dbReference>
<evidence type="ECO:0000256" key="1">
    <source>
        <dbReference type="ARBA" id="ARBA00004141"/>
    </source>
</evidence>
<dbReference type="SUPFAM" id="SSF103481">
    <property type="entry name" value="Multidrug resistance efflux transporter EmrE"/>
    <property type="match status" value="2"/>
</dbReference>
<evidence type="ECO:0000259" key="7">
    <source>
        <dbReference type="Pfam" id="PF00892"/>
    </source>
</evidence>
<feature type="transmembrane region" description="Helical" evidence="6">
    <location>
        <begin position="39"/>
        <end position="60"/>
    </location>
</feature>
<organism evidence="8 9">
    <name type="scientific">Rhizobium straminoryzae</name>
    <dbReference type="NCBI Taxonomy" id="1387186"/>
    <lineage>
        <taxon>Bacteria</taxon>
        <taxon>Pseudomonadati</taxon>
        <taxon>Pseudomonadota</taxon>
        <taxon>Alphaproteobacteria</taxon>
        <taxon>Hyphomicrobiales</taxon>
        <taxon>Rhizobiaceae</taxon>
        <taxon>Rhizobium/Agrobacterium group</taxon>
        <taxon>Rhizobium</taxon>
    </lineage>
</organism>
<evidence type="ECO:0000313" key="8">
    <source>
        <dbReference type="EMBL" id="TRL36881.1"/>
    </source>
</evidence>
<accession>A0A549T4R9</accession>
<comment type="similarity">
    <text evidence="2">Belongs to the drug/metabolite transporter (DMT) superfamily. 10 TMS drug/metabolite exporter (DME) (TC 2.A.7.3) family.</text>
</comment>
<keyword evidence="9" id="KW-1185">Reference proteome</keyword>
<comment type="caution">
    <text evidence="8">The sequence shown here is derived from an EMBL/GenBank/DDBJ whole genome shotgun (WGS) entry which is preliminary data.</text>
</comment>
<dbReference type="PANTHER" id="PTHR22911:SF6">
    <property type="entry name" value="SOLUTE CARRIER FAMILY 35 MEMBER G1"/>
    <property type="match status" value="1"/>
</dbReference>
<evidence type="ECO:0000313" key="9">
    <source>
        <dbReference type="Proteomes" id="UP000316801"/>
    </source>
</evidence>
<feature type="transmembrane region" description="Helical" evidence="6">
    <location>
        <begin position="7"/>
        <end position="27"/>
    </location>
</feature>
<protein>
    <submittedName>
        <fullName evidence="8">DMT family transporter</fullName>
    </submittedName>
</protein>
<keyword evidence="4 6" id="KW-1133">Transmembrane helix</keyword>
<dbReference type="InterPro" id="IPR037185">
    <property type="entry name" value="EmrE-like"/>
</dbReference>
<feature type="transmembrane region" description="Helical" evidence="6">
    <location>
        <begin position="175"/>
        <end position="197"/>
    </location>
</feature>
<keyword evidence="3 6" id="KW-0812">Transmembrane</keyword>
<evidence type="ECO:0000256" key="6">
    <source>
        <dbReference type="SAM" id="Phobius"/>
    </source>
</evidence>
<sequence>MPLSQNARGAVMMTLAMGVFTTNDAFVKLVTPEMNVGQIMFLRGLMTTAMLLLLARQAGLLRDIRQMLHRKVILRSTFEIGAAITYISALAHIDLAVAATILLSLPLAVTFGAWLIFKEPVGWRRWSAIMVGFVGVLVVLRPSPEDFVPASLLAVVAVFFTAGRDLTTRRLPPALPTLLVSLFAALTNTVFGAALILPFGGWSPVSGTALMHLTAAAVLLMAGYQTIVIAMRSGEISVVAPFRYTSLIFSLSLGFYFFGEQPDAYMAIGASLIVASGLYAFYREKRRASPLACATEPRVPH</sequence>
<dbReference type="Proteomes" id="UP000316801">
    <property type="component" value="Unassembled WGS sequence"/>
</dbReference>
<proteinExistence type="inferred from homology"/>
<dbReference type="InterPro" id="IPR000620">
    <property type="entry name" value="EamA_dom"/>
</dbReference>
<name>A0A549T4R9_9HYPH</name>
<dbReference type="RefSeq" id="WP_143126420.1">
    <property type="nucleotide sequence ID" value="NZ_VJMG01000048.1"/>
</dbReference>
<dbReference type="PANTHER" id="PTHR22911">
    <property type="entry name" value="ACYL-MALONYL CONDENSING ENZYME-RELATED"/>
    <property type="match status" value="1"/>
</dbReference>
<keyword evidence="5 6" id="KW-0472">Membrane</keyword>
<feature type="transmembrane region" description="Helical" evidence="6">
    <location>
        <begin position="209"/>
        <end position="230"/>
    </location>
</feature>
<evidence type="ECO:0000256" key="5">
    <source>
        <dbReference type="ARBA" id="ARBA00023136"/>
    </source>
</evidence>
<feature type="transmembrane region" description="Helical" evidence="6">
    <location>
        <begin position="95"/>
        <end position="116"/>
    </location>
</feature>
<gene>
    <name evidence="8" type="ORF">FNA46_17085</name>
</gene>
<feature type="domain" description="EamA" evidence="7">
    <location>
        <begin position="150"/>
        <end position="276"/>
    </location>
</feature>